<comment type="similarity">
    <text evidence="2 7">Belongs to the major facilitator superfamily. Sugar transporter (TC 2.A.1.1) family.</text>
</comment>
<comment type="subcellular location">
    <subcellularLocation>
        <location evidence="1">Membrane</location>
        <topology evidence="1">Multi-pass membrane protein</topology>
    </subcellularLocation>
</comment>
<evidence type="ECO:0000256" key="1">
    <source>
        <dbReference type="ARBA" id="ARBA00004141"/>
    </source>
</evidence>
<evidence type="ECO:0000256" key="6">
    <source>
        <dbReference type="ARBA" id="ARBA00023136"/>
    </source>
</evidence>
<feature type="transmembrane region" description="Helical" evidence="9">
    <location>
        <begin position="172"/>
        <end position="192"/>
    </location>
</feature>
<feature type="transmembrane region" description="Helical" evidence="9">
    <location>
        <begin position="487"/>
        <end position="505"/>
    </location>
</feature>
<evidence type="ECO:0000256" key="8">
    <source>
        <dbReference type="SAM" id="MobiDB-lite"/>
    </source>
</evidence>
<dbReference type="NCBIfam" id="TIGR00879">
    <property type="entry name" value="SP"/>
    <property type="match status" value="1"/>
</dbReference>
<dbReference type="HOGENOM" id="CLU_001265_43_5_1"/>
<organism evidence="11 12">
    <name type="scientific">Penicillium oxalicum (strain 114-2 / CGMCC 5302)</name>
    <name type="common">Penicillium decumbens</name>
    <dbReference type="NCBI Taxonomy" id="933388"/>
    <lineage>
        <taxon>Eukaryota</taxon>
        <taxon>Fungi</taxon>
        <taxon>Dikarya</taxon>
        <taxon>Ascomycota</taxon>
        <taxon>Pezizomycotina</taxon>
        <taxon>Eurotiomycetes</taxon>
        <taxon>Eurotiomycetidae</taxon>
        <taxon>Eurotiales</taxon>
        <taxon>Aspergillaceae</taxon>
        <taxon>Penicillium</taxon>
    </lineage>
</organism>
<dbReference type="PANTHER" id="PTHR48020:SF17">
    <property type="entry name" value="SUGAR TRANSPORTER, PUTATIVE (AFU_ORTHOLOGUE AFUA_8G06870)-RELATED"/>
    <property type="match status" value="1"/>
</dbReference>
<dbReference type="Proteomes" id="UP000019376">
    <property type="component" value="Unassembled WGS sequence"/>
</dbReference>
<dbReference type="InterPro" id="IPR036259">
    <property type="entry name" value="MFS_trans_sf"/>
</dbReference>
<dbReference type="InterPro" id="IPR020846">
    <property type="entry name" value="MFS_dom"/>
</dbReference>
<feature type="transmembrane region" description="Helical" evidence="9">
    <location>
        <begin position="549"/>
        <end position="568"/>
    </location>
</feature>
<evidence type="ECO:0000313" key="11">
    <source>
        <dbReference type="EMBL" id="EPS28363.1"/>
    </source>
</evidence>
<dbReference type="EMBL" id="KB644411">
    <property type="protein sequence ID" value="EPS28363.1"/>
    <property type="molecule type" value="Genomic_DNA"/>
</dbReference>
<protein>
    <recommendedName>
        <fullName evidence="10">Major facilitator superfamily (MFS) profile domain-containing protein</fullName>
    </recommendedName>
</protein>
<gene>
    <name evidence="11" type="ORF">PDE_03309</name>
</gene>
<feature type="transmembrane region" description="Helical" evidence="9">
    <location>
        <begin position="420"/>
        <end position="443"/>
    </location>
</feature>
<proteinExistence type="inferred from homology"/>
<feature type="compositionally biased region" description="Polar residues" evidence="8">
    <location>
        <begin position="13"/>
        <end position="26"/>
    </location>
</feature>
<dbReference type="InterPro" id="IPR005829">
    <property type="entry name" value="Sugar_transporter_CS"/>
</dbReference>
<feature type="domain" description="Major facilitator superfamily (MFS) profile" evidence="10">
    <location>
        <begin position="133"/>
        <end position="572"/>
    </location>
</feature>
<feature type="transmembrane region" description="Helical" evidence="9">
    <location>
        <begin position="450"/>
        <end position="472"/>
    </location>
</feature>
<evidence type="ECO:0000256" key="2">
    <source>
        <dbReference type="ARBA" id="ARBA00010992"/>
    </source>
</evidence>
<keyword evidence="4 9" id="KW-0812">Transmembrane</keyword>
<keyword evidence="3 7" id="KW-0813">Transport</keyword>
<dbReference type="AlphaFoldDB" id="S8AQW3"/>
<dbReference type="OrthoDB" id="5290825at2759"/>
<dbReference type="PROSITE" id="PS00217">
    <property type="entry name" value="SUGAR_TRANSPORT_2"/>
    <property type="match status" value="1"/>
</dbReference>
<dbReference type="Gene3D" id="1.20.1250.20">
    <property type="entry name" value="MFS general substrate transporter like domains"/>
    <property type="match status" value="1"/>
</dbReference>
<feature type="transmembrane region" description="Helical" evidence="9">
    <location>
        <begin position="204"/>
        <end position="224"/>
    </location>
</feature>
<dbReference type="PANTHER" id="PTHR48020">
    <property type="entry name" value="PROTON MYO-INOSITOL COTRANSPORTER"/>
    <property type="match status" value="1"/>
</dbReference>
<dbReference type="InterPro" id="IPR003663">
    <property type="entry name" value="Sugar/inositol_transpt"/>
</dbReference>
<keyword evidence="6 9" id="KW-0472">Membrane</keyword>
<evidence type="ECO:0000256" key="4">
    <source>
        <dbReference type="ARBA" id="ARBA00022692"/>
    </source>
</evidence>
<feature type="transmembrane region" description="Helical" evidence="9">
    <location>
        <begin position="389"/>
        <end position="408"/>
    </location>
</feature>
<dbReference type="Pfam" id="PF00083">
    <property type="entry name" value="Sugar_tr"/>
    <property type="match status" value="1"/>
</dbReference>
<keyword evidence="5 9" id="KW-1133">Transmembrane helix</keyword>
<dbReference type="PhylomeDB" id="S8AQW3"/>
<dbReference type="PRINTS" id="PR00171">
    <property type="entry name" value="SUGRTRNSPORT"/>
</dbReference>
<evidence type="ECO:0000256" key="3">
    <source>
        <dbReference type="ARBA" id="ARBA00022448"/>
    </source>
</evidence>
<dbReference type="GO" id="GO:0016020">
    <property type="term" value="C:membrane"/>
    <property type="evidence" value="ECO:0007669"/>
    <property type="project" value="UniProtKB-SubCell"/>
</dbReference>
<evidence type="ECO:0000256" key="9">
    <source>
        <dbReference type="SAM" id="Phobius"/>
    </source>
</evidence>
<keyword evidence="12" id="KW-1185">Reference proteome</keyword>
<evidence type="ECO:0000256" key="5">
    <source>
        <dbReference type="ARBA" id="ARBA00022989"/>
    </source>
</evidence>
<dbReference type="GO" id="GO:0015798">
    <property type="term" value="P:myo-inositol transport"/>
    <property type="evidence" value="ECO:0007669"/>
    <property type="project" value="UniProtKB-ARBA"/>
</dbReference>
<feature type="region of interest" description="Disordered" evidence="8">
    <location>
        <begin position="1"/>
        <end position="33"/>
    </location>
</feature>
<feature type="transmembrane region" description="Helical" evidence="9">
    <location>
        <begin position="517"/>
        <end position="537"/>
    </location>
</feature>
<sequence>MENEKSHDPQVGTEKNQAAKRSSSFNGEAEWYEDGQHENAGRGIFDFDESQTVSGKFENPLAGIPKAQLFKDVEKFCHDHGLMDKLEIMKKGALVAQSPLSFHEIEELSSEDIAILEHEKTHKWSQPWMLYWLTVMCAMGAATQGMDESVNNGAVAFYPDQLGISKLSNATWIEGLVVGAPYLACAVLGCWLNEPLNYYLARRGTIFISCFFAAWASIWEAFTYSWGQLFAARFVLGLGIGAKSSTIPVYAAECAPAPIRGALVMQWQVWTAFGIMLGNIMGVAFYSLGPDVGWRVMLGSSFVPPVFVMVQVFFCPESPRWLVENHKVDKAYRSFRRIRNTELEACRDLFYTYVGVEIERKVNRGKNFFTKLAELFTVPRNRRATMATWMIMFGQQFCGVNVIAYYSTTIFVQSGYSHPQALLFSMGTGILNWVFALPAFFTIDTFGRRFLLLVTFPFLCVTLLWTGMSFFLPEGTTKRTAMITTGMYLYEVFYSPGMGPVPFSYSAESFPIQVRDVGMASATAVLWAFNFILSFTWPALVKAFQPQGAFGWYAAWCAILWLLTLLIFPETKELTLEELDAVFSVPTRKQVARGLREPSYWVNKYIFRRDVELPPLVDIQHLRGKKERATASATV</sequence>
<accession>S8AQW3</accession>
<evidence type="ECO:0000256" key="7">
    <source>
        <dbReference type="RuleBase" id="RU003346"/>
    </source>
</evidence>
<dbReference type="InterPro" id="IPR005828">
    <property type="entry name" value="MFS_sugar_transport-like"/>
</dbReference>
<dbReference type="PROSITE" id="PS50850">
    <property type="entry name" value="MFS"/>
    <property type="match status" value="1"/>
</dbReference>
<dbReference type="SUPFAM" id="SSF103473">
    <property type="entry name" value="MFS general substrate transporter"/>
    <property type="match status" value="1"/>
</dbReference>
<evidence type="ECO:0000259" key="10">
    <source>
        <dbReference type="PROSITE" id="PS50850"/>
    </source>
</evidence>
<dbReference type="GO" id="GO:0015791">
    <property type="term" value="P:polyol transmembrane transport"/>
    <property type="evidence" value="ECO:0007669"/>
    <property type="project" value="UniProtKB-ARBA"/>
</dbReference>
<dbReference type="FunFam" id="1.20.1250.20:FF:000100">
    <property type="entry name" value="MFS sugar transporter, putative"/>
    <property type="match status" value="1"/>
</dbReference>
<reference evidence="11 12" key="1">
    <citation type="journal article" date="2013" name="PLoS ONE">
        <title>Genomic and secretomic analyses reveal unique features of the lignocellulolytic enzyme system of Penicillium decumbens.</title>
        <authorList>
            <person name="Liu G."/>
            <person name="Zhang L."/>
            <person name="Wei X."/>
            <person name="Zou G."/>
            <person name="Qin Y."/>
            <person name="Ma L."/>
            <person name="Li J."/>
            <person name="Zheng H."/>
            <person name="Wang S."/>
            <person name="Wang C."/>
            <person name="Xun L."/>
            <person name="Zhao G.-P."/>
            <person name="Zhou Z."/>
            <person name="Qu Y."/>
        </authorList>
    </citation>
    <scope>NUCLEOTIDE SEQUENCE [LARGE SCALE GENOMIC DNA]</scope>
    <source>
        <strain evidence="12">114-2 / CGMCC 5302</strain>
    </source>
</reference>
<dbReference type="InterPro" id="IPR050814">
    <property type="entry name" value="Myo-inositol_Transporter"/>
</dbReference>
<dbReference type="eggNOG" id="KOG0254">
    <property type="taxonomic scope" value="Eukaryota"/>
</dbReference>
<feature type="transmembrane region" description="Helical" evidence="9">
    <location>
        <begin position="263"/>
        <end position="286"/>
    </location>
</feature>
<dbReference type="GO" id="GO:0022857">
    <property type="term" value="F:transmembrane transporter activity"/>
    <property type="evidence" value="ECO:0007669"/>
    <property type="project" value="InterPro"/>
</dbReference>
<evidence type="ECO:0000313" key="12">
    <source>
        <dbReference type="Proteomes" id="UP000019376"/>
    </source>
</evidence>
<feature type="transmembrane region" description="Helical" evidence="9">
    <location>
        <begin position="128"/>
        <end position="146"/>
    </location>
</feature>
<name>S8AQW3_PENO1</name>